<protein>
    <submittedName>
        <fullName evidence="2">Uncharacterized protein</fullName>
    </submittedName>
</protein>
<gene>
    <name evidence="2" type="ORF">LMG22037_01595</name>
</gene>
<evidence type="ECO:0000313" key="2">
    <source>
        <dbReference type="EMBL" id="CAB3663729.1"/>
    </source>
</evidence>
<name>A0A6J5AD02_9BURK</name>
<accession>A0A6J5AD02</accession>
<evidence type="ECO:0000313" key="3">
    <source>
        <dbReference type="Proteomes" id="UP000494249"/>
    </source>
</evidence>
<reference evidence="2 3" key="1">
    <citation type="submission" date="2020-04" db="EMBL/GenBank/DDBJ databases">
        <authorList>
            <person name="De Canck E."/>
        </authorList>
    </citation>
    <scope>NUCLEOTIDE SEQUENCE [LARGE SCALE GENOMIC DNA]</scope>
    <source>
        <strain evidence="2 3">LMG 22037</strain>
    </source>
</reference>
<sequence>MYAVVEETPRRGRTYTAISAEIGGANDEGHHAGTGSANRNASGTAARSRSPSP</sequence>
<dbReference type="EMBL" id="CADIKB010000005">
    <property type="protein sequence ID" value="CAB3663729.1"/>
    <property type="molecule type" value="Genomic_DNA"/>
</dbReference>
<evidence type="ECO:0000256" key="1">
    <source>
        <dbReference type="SAM" id="MobiDB-lite"/>
    </source>
</evidence>
<dbReference type="AlphaFoldDB" id="A0A6J5AD02"/>
<dbReference type="Proteomes" id="UP000494249">
    <property type="component" value="Unassembled WGS sequence"/>
</dbReference>
<organism evidence="2 3">
    <name type="scientific">Paraburkholderia phenoliruptrix</name>
    <dbReference type="NCBI Taxonomy" id="252970"/>
    <lineage>
        <taxon>Bacteria</taxon>
        <taxon>Pseudomonadati</taxon>
        <taxon>Pseudomonadota</taxon>
        <taxon>Betaproteobacteria</taxon>
        <taxon>Burkholderiales</taxon>
        <taxon>Burkholderiaceae</taxon>
        <taxon>Paraburkholderia</taxon>
    </lineage>
</organism>
<feature type="compositionally biased region" description="Polar residues" evidence="1">
    <location>
        <begin position="35"/>
        <end position="53"/>
    </location>
</feature>
<feature type="region of interest" description="Disordered" evidence="1">
    <location>
        <begin position="21"/>
        <end position="53"/>
    </location>
</feature>
<proteinExistence type="predicted"/>